<proteinExistence type="predicted"/>
<sequence length="258" mass="27774">MASKLRSYWKNFVQNFYDHKGHPSFRYGLWANCPVQSIQCDPTLAHVYMQDFFAANDDFTLAVYPAGAAAGTNGITAGIGGWTHLYSDGDDNDEAYAVNGSDGWLFAEGKPLWFECSFLLTEASTNKAGYIIGLADAAGENMLTDGAGGPAATYDGAVFYKVDGTMNIYCETSNDTTQATATTMKTTNVSGTEYRLGFYYNGAATTGVITPYINGVAKTAQNITNSGLAVMNLFYGVKCGGGGEEHLEVNWIKCVQLR</sequence>
<gene>
    <name evidence="1" type="ORF">LCGC14_0553610</name>
</gene>
<reference evidence="1" key="1">
    <citation type="journal article" date="2015" name="Nature">
        <title>Complex archaea that bridge the gap between prokaryotes and eukaryotes.</title>
        <authorList>
            <person name="Spang A."/>
            <person name="Saw J.H."/>
            <person name="Jorgensen S.L."/>
            <person name="Zaremba-Niedzwiedzka K."/>
            <person name="Martijn J."/>
            <person name="Lind A.E."/>
            <person name="van Eijk R."/>
            <person name="Schleper C."/>
            <person name="Guy L."/>
            <person name="Ettema T.J."/>
        </authorList>
    </citation>
    <scope>NUCLEOTIDE SEQUENCE</scope>
</reference>
<comment type="caution">
    <text evidence="1">The sequence shown here is derived from an EMBL/GenBank/DDBJ whole genome shotgun (WGS) entry which is preliminary data.</text>
</comment>
<dbReference type="AlphaFoldDB" id="A0A0F9UAK1"/>
<organism evidence="1">
    <name type="scientific">marine sediment metagenome</name>
    <dbReference type="NCBI Taxonomy" id="412755"/>
    <lineage>
        <taxon>unclassified sequences</taxon>
        <taxon>metagenomes</taxon>
        <taxon>ecological metagenomes</taxon>
    </lineage>
</organism>
<evidence type="ECO:0000313" key="1">
    <source>
        <dbReference type="EMBL" id="KKN58281.1"/>
    </source>
</evidence>
<dbReference type="EMBL" id="LAZR01000768">
    <property type="protein sequence ID" value="KKN58281.1"/>
    <property type="molecule type" value="Genomic_DNA"/>
</dbReference>
<accession>A0A0F9UAK1</accession>
<protein>
    <submittedName>
        <fullName evidence="1">Uncharacterized protein</fullName>
    </submittedName>
</protein>
<name>A0A0F9UAK1_9ZZZZ</name>